<gene>
    <name evidence="1" type="ORF">CJ255_03595</name>
</gene>
<protein>
    <submittedName>
        <fullName evidence="1">Uncharacterized protein</fullName>
    </submittedName>
</protein>
<dbReference type="OrthoDB" id="163795at2"/>
<dbReference type="AlphaFoldDB" id="A0A2A6RN18"/>
<evidence type="ECO:0000313" key="1">
    <source>
        <dbReference type="EMBL" id="PDW04474.1"/>
    </source>
</evidence>
<proteinExistence type="predicted"/>
<keyword evidence="2" id="KW-1185">Reference proteome</keyword>
<reference evidence="2" key="1">
    <citation type="submission" date="2017-08" db="EMBL/GenBank/DDBJ databases">
        <authorList>
            <person name="Grouzdev D.S."/>
            <person name="Gaisin V.A."/>
            <person name="Rysina M.S."/>
            <person name="Gorlenko V.M."/>
        </authorList>
    </citation>
    <scope>NUCLEOTIDE SEQUENCE [LARGE SCALE GENOMIC DNA]</scope>
    <source>
        <strain evidence="2">Kir15-3F</strain>
    </source>
</reference>
<sequence length="74" mass="8178">MTMTPEELTKSVQFIVDGEGSITSVVLSPVMWHKVLEALDDAEVHEMVAMLNERMNVGPLGVGALRFNDVEEYA</sequence>
<accession>A0A2A6RN18</accession>
<dbReference type="RefSeq" id="WP_097642727.1">
    <property type="nucleotide sequence ID" value="NZ_NQWI01000009.1"/>
</dbReference>
<dbReference type="EMBL" id="NQWI01000009">
    <property type="protein sequence ID" value="PDW04474.1"/>
    <property type="molecule type" value="Genomic_DNA"/>
</dbReference>
<organism evidence="1 2">
    <name type="scientific">Candidatus Viridilinea mediisalina</name>
    <dbReference type="NCBI Taxonomy" id="2024553"/>
    <lineage>
        <taxon>Bacteria</taxon>
        <taxon>Bacillati</taxon>
        <taxon>Chloroflexota</taxon>
        <taxon>Chloroflexia</taxon>
        <taxon>Chloroflexales</taxon>
        <taxon>Chloroflexineae</taxon>
        <taxon>Oscillochloridaceae</taxon>
        <taxon>Candidatus Viridilinea</taxon>
    </lineage>
</organism>
<name>A0A2A6RN18_9CHLR</name>
<evidence type="ECO:0000313" key="2">
    <source>
        <dbReference type="Proteomes" id="UP000220527"/>
    </source>
</evidence>
<dbReference type="Proteomes" id="UP000220527">
    <property type="component" value="Unassembled WGS sequence"/>
</dbReference>
<comment type="caution">
    <text evidence="1">The sequence shown here is derived from an EMBL/GenBank/DDBJ whole genome shotgun (WGS) entry which is preliminary data.</text>
</comment>